<reference evidence="9" key="1">
    <citation type="submission" date="2019-03" db="EMBL/GenBank/DDBJ databases">
        <title>Lake Tanganyika Metagenome-Assembled Genomes (MAGs).</title>
        <authorList>
            <person name="Tran P."/>
        </authorList>
    </citation>
    <scope>NUCLEOTIDE SEQUENCE</scope>
    <source>
        <strain evidence="9">M_DeepCast_50m_m2_156</strain>
    </source>
</reference>
<evidence type="ECO:0000256" key="3">
    <source>
        <dbReference type="ARBA" id="ARBA00022705"/>
    </source>
</evidence>
<comment type="subunit">
    <text evidence="7">Heterodimer of a small subunit (PriS) and a large subunit (PriL).</text>
</comment>
<feature type="domain" description="DNA primase large subunit C-terminal" evidence="8">
    <location>
        <begin position="242"/>
        <end position="346"/>
    </location>
</feature>
<comment type="cofactor">
    <cofactor evidence="7">
        <name>[4Fe-4S] cluster</name>
        <dbReference type="ChEBI" id="CHEBI:49883"/>
    </cofactor>
    <text evidence="7">Binds 1 [4Fe-4S] cluster.</text>
</comment>
<evidence type="ECO:0000313" key="9">
    <source>
        <dbReference type="EMBL" id="MBM3282181.1"/>
    </source>
</evidence>
<accession>A0A8T4C6Y5</accession>
<organism evidence="9 10">
    <name type="scientific">Candidatus Iainarchaeum sp</name>
    <dbReference type="NCBI Taxonomy" id="3101447"/>
    <lineage>
        <taxon>Archaea</taxon>
        <taxon>Candidatus Iainarchaeota</taxon>
        <taxon>Candidatus Iainarchaeia</taxon>
        <taxon>Candidatus Iainarchaeales</taxon>
        <taxon>Candidatus Iainarchaeaceae</taxon>
        <taxon>Candidatus Iainarchaeum</taxon>
    </lineage>
</organism>
<keyword evidence="3 7" id="KW-0235">DNA replication</keyword>
<dbReference type="PANTHER" id="PTHR10537">
    <property type="entry name" value="DNA PRIMASE LARGE SUBUNIT"/>
    <property type="match status" value="1"/>
</dbReference>
<feature type="binding site" evidence="7">
    <location>
        <position position="250"/>
    </location>
    <ligand>
        <name>[4Fe-4S] cluster</name>
        <dbReference type="ChEBI" id="CHEBI:49883"/>
    </ligand>
</feature>
<feature type="binding site" evidence="7">
    <location>
        <position position="336"/>
    </location>
    <ligand>
        <name>[4Fe-4S] cluster</name>
        <dbReference type="ChEBI" id="CHEBI:49883"/>
    </ligand>
</feature>
<feature type="binding site" evidence="7">
    <location>
        <position position="331"/>
    </location>
    <ligand>
        <name>[4Fe-4S] cluster</name>
        <dbReference type="ChEBI" id="CHEBI:49883"/>
    </ligand>
</feature>
<keyword evidence="5 7" id="KW-0408">Iron</keyword>
<dbReference type="GO" id="GO:0006269">
    <property type="term" value="P:DNA replication, synthesis of primer"/>
    <property type="evidence" value="ECO:0007669"/>
    <property type="project" value="UniProtKB-UniRule"/>
</dbReference>
<comment type="function">
    <text evidence="7">Regulatory subunit of DNA primase, an RNA polymerase that catalyzes the synthesis of short RNA molecules used as primers for DNA polymerase during DNA replication. Stabilizes and modulates the activity of the small subunit, increasing the rate of DNA synthesis, and conferring RNA synthesis capability. The DNA polymerase activity may enable DNA primase to also catalyze primer extension after primer synthesis. May also play a role in DNA repair.</text>
</comment>
<keyword evidence="6 7" id="KW-0411">Iron-sulfur</keyword>
<keyword evidence="2 7" id="KW-0639">Primosome</keyword>
<evidence type="ECO:0000256" key="5">
    <source>
        <dbReference type="ARBA" id="ARBA00023004"/>
    </source>
</evidence>
<evidence type="ECO:0000256" key="1">
    <source>
        <dbReference type="ARBA" id="ARBA00022485"/>
    </source>
</evidence>
<evidence type="ECO:0000256" key="6">
    <source>
        <dbReference type="ARBA" id="ARBA00023014"/>
    </source>
</evidence>
<feature type="binding site" evidence="7">
    <location>
        <position position="322"/>
    </location>
    <ligand>
        <name>[4Fe-4S] cluster</name>
        <dbReference type="ChEBI" id="CHEBI:49883"/>
    </ligand>
</feature>
<sequence length="366" mass="41195">MSVHALVGMVPLSQLQFARKYPYTSIAKNVVKQLVPDLSSIDSSAIETTLSCVDACAASSPKVRRKFVESHFSKRELSYAEFLQNDVIAFPLTKIVLSQLAHPALQERFAQLMGDLTFEYVNAEKDKISTYLDLLRELNVVAQFSLEENPIIILDLPTYLSIPLRDNQLHLVHQRVTKGKVVLEWNVACRWLAEKVHAHILSTLPVDTKGLPPVFNSLKQSAQTRLQMLRAQEAKAVLTSGVVMEAFPPCMDKLYTDIMSGVNIPHMARFDLATFLVNVRMPFEDVITVFSKAANYDEKITRYHVGNLAGKNGGKMYSSPACAKVREHGLCISRTCNVTHPLQYYERELSAPKKKDEEKVLEEKNT</sequence>
<dbReference type="PANTHER" id="PTHR10537:SF3">
    <property type="entry name" value="DNA PRIMASE LARGE SUBUNIT"/>
    <property type="match status" value="1"/>
</dbReference>
<dbReference type="GO" id="GO:0003899">
    <property type="term" value="F:DNA-directed RNA polymerase activity"/>
    <property type="evidence" value="ECO:0007669"/>
    <property type="project" value="InterPro"/>
</dbReference>
<dbReference type="InterPro" id="IPR007238">
    <property type="entry name" value="DNA_primase_lsu_euk/arc"/>
</dbReference>
<evidence type="ECO:0000256" key="2">
    <source>
        <dbReference type="ARBA" id="ARBA00022515"/>
    </source>
</evidence>
<comment type="caution">
    <text evidence="9">The sequence shown here is derived from an EMBL/GenBank/DDBJ whole genome shotgun (WGS) entry which is preliminary data.</text>
</comment>
<dbReference type="AlphaFoldDB" id="A0A8T4C6Y5"/>
<keyword evidence="4 7" id="KW-0479">Metal-binding</keyword>
<dbReference type="InterPro" id="IPR023642">
    <property type="entry name" value="DNA_primase_lsu_PriL"/>
</dbReference>
<dbReference type="SUPFAM" id="SSF140914">
    <property type="entry name" value="PriB N-terminal domain-like"/>
    <property type="match status" value="1"/>
</dbReference>
<dbReference type="HAMAP" id="MF_00701">
    <property type="entry name" value="DNA_primase_lrg_arc"/>
    <property type="match status" value="1"/>
</dbReference>
<name>A0A8T4C6Y5_9ARCH</name>
<proteinExistence type="inferred from homology"/>
<evidence type="ECO:0000256" key="4">
    <source>
        <dbReference type="ARBA" id="ARBA00022723"/>
    </source>
</evidence>
<keyword evidence="1 7" id="KW-0004">4Fe-4S</keyword>
<dbReference type="EMBL" id="VGJJ01000013">
    <property type="protein sequence ID" value="MBM3282181.1"/>
    <property type="molecule type" value="Genomic_DNA"/>
</dbReference>
<protein>
    <recommendedName>
        <fullName evidence="7">DNA primase large subunit PriL</fullName>
    </recommendedName>
</protein>
<dbReference type="Proteomes" id="UP000774699">
    <property type="component" value="Unassembled WGS sequence"/>
</dbReference>
<evidence type="ECO:0000313" key="10">
    <source>
        <dbReference type="Proteomes" id="UP000774699"/>
    </source>
</evidence>
<dbReference type="GO" id="GO:0046872">
    <property type="term" value="F:metal ion binding"/>
    <property type="evidence" value="ECO:0007669"/>
    <property type="project" value="UniProtKB-KW"/>
</dbReference>
<dbReference type="CDD" id="cd06560">
    <property type="entry name" value="PriL"/>
    <property type="match status" value="1"/>
</dbReference>
<dbReference type="GO" id="GO:0051539">
    <property type="term" value="F:4 iron, 4 sulfur cluster binding"/>
    <property type="evidence" value="ECO:0007669"/>
    <property type="project" value="UniProtKB-UniRule"/>
</dbReference>
<comment type="similarity">
    <text evidence="7">Belongs to the eukaryotic-type primase large subunit family.</text>
</comment>
<gene>
    <name evidence="7" type="primary">priL</name>
    <name evidence="9" type="ORF">FJY86_02465</name>
</gene>
<evidence type="ECO:0000256" key="7">
    <source>
        <dbReference type="HAMAP-Rule" id="MF_00701"/>
    </source>
</evidence>
<dbReference type="GO" id="GO:0006270">
    <property type="term" value="P:DNA replication initiation"/>
    <property type="evidence" value="ECO:0007669"/>
    <property type="project" value="TreeGrafter"/>
</dbReference>
<evidence type="ECO:0000259" key="8">
    <source>
        <dbReference type="Pfam" id="PF04104"/>
    </source>
</evidence>
<dbReference type="Pfam" id="PF04104">
    <property type="entry name" value="DNA_primase_lrg"/>
    <property type="match status" value="1"/>
</dbReference>
<dbReference type="GO" id="GO:1990077">
    <property type="term" value="C:primosome complex"/>
    <property type="evidence" value="ECO:0007669"/>
    <property type="project" value="UniProtKB-KW"/>
</dbReference>
<dbReference type="InterPro" id="IPR058560">
    <property type="entry name" value="DNA_primase_C"/>
</dbReference>